<dbReference type="GO" id="GO:0005524">
    <property type="term" value="F:ATP binding"/>
    <property type="evidence" value="ECO:0007669"/>
    <property type="project" value="UniProtKB-KW"/>
</dbReference>
<dbReference type="InterPro" id="IPR003778">
    <property type="entry name" value="CT_A_B"/>
</dbReference>
<dbReference type="GO" id="GO:0016740">
    <property type="term" value="F:transferase activity"/>
    <property type="evidence" value="ECO:0007669"/>
    <property type="project" value="UniProtKB-KW"/>
</dbReference>
<dbReference type="Pfam" id="PF02626">
    <property type="entry name" value="CT_A_B"/>
    <property type="match status" value="1"/>
</dbReference>
<dbReference type="InterPro" id="IPR052708">
    <property type="entry name" value="PxpC"/>
</dbReference>
<dbReference type="PANTHER" id="PTHR43309:SF3">
    <property type="entry name" value="5-OXOPROLINASE SUBUNIT C"/>
    <property type="match status" value="1"/>
</dbReference>
<dbReference type="SMART" id="SM00797">
    <property type="entry name" value="AHS2"/>
    <property type="match status" value="1"/>
</dbReference>
<dbReference type="Proteomes" id="UP000593594">
    <property type="component" value="Chromosome"/>
</dbReference>
<organism evidence="5 6">
    <name type="scientific">Kaustia mangrovi</name>
    <dbReference type="NCBI Taxonomy" id="2593653"/>
    <lineage>
        <taxon>Bacteria</taxon>
        <taxon>Pseudomonadati</taxon>
        <taxon>Pseudomonadota</taxon>
        <taxon>Alphaproteobacteria</taxon>
        <taxon>Hyphomicrobiales</taxon>
        <taxon>Parvibaculaceae</taxon>
        <taxon>Kaustia</taxon>
    </lineage>
</organism>
<sequence length="312" mass="33060">MPGTVEILQAGPMMTVQDAGRRGYLRYGVSASGPMDRDSFAVANALVGNDADCAVLEFALTGGTLRLSQDRTVAITGGMVDIAAQGARLAPWAAHRVRAGSEIHIGALRGAVWGYVAISGGIETEPVMGSRATHLRSAIGGHEGRRLEPGDILPVGEDTGAPLRRLVSPLRPQGGRIAVIPGPQDDYFDEAAWSLFLSKPFTVASMRDRMAMMLDGVPVRAHRGHDIVSDGTLMGSIQVPSSGRLIVLMADRQSTGGYPKIATVASADLPRLAQAPSGSPVRFHRITAARGEELEREARARLERVLAELAET</sequence>
<dbReference type="InterPro" id="IPR029000">
    <property type="entry name" value="Cyclophilin-like_dom_sf"/>
</dbReference>
<dbReference type="PANTHER" id="PTHR43309">
    <property type="entry name" value="5-OXOPROLINASE SUBUNIT C"/>
    <property type="match status" value="1"/>
</dbReference>
<name>A0A7S8C647_9HYPH</name>
<dbReference type="NCBIfam" id="TIGR00724">
    <property type="entry name" value="urea_amlyse_rel"/>
    <property type="match status" value="1"/>
</dbReference>
<proteinExistence type="predicted"/>
<evidence type="ECO:0000256" key="3">
    <source>
        <dbReference type="ARBA" id="ARBA00022840"/>
    </source>
</evidence>
<evidence type="ECO:0000256" key="1">
    <source>
        <dbReference type="ARBA" id="ARBA00022741"/>
    </source>
</evidence>
<keyword evidence="1" id="KW-0547">Nucleotide-binding</keyword>
<dbReference type="KEGG" id="kmn:HW532_16090"/>
<keyword evidence="5" id="KW-0808">Transferase</keyword>
<protein>
    <submittedName>
        <fullName evidence="5">Biotin-dependent carboxyltransferase family protein</fullName>
    </submittedName>
</protein>
<evidence type="ECO:0000313" key="5">
    <source>
        <dbReference type="EMBL" id="QPC44079.1"/>
    </source>
</evidence>
<dbReference type="AlphaFoldDB" id="A0A7S8C647"/>
<evidence type="ECO:0000256" key="2">
    <source>
        <dbReference type="ARBA" id="ARBA00022801"/>
    </source>
</evidence>
<accession>A0A7S8C647</accession>
<keyword evidence="3" id="KW-0067">ATP-binding</keyword>
<feature type="domain" description="Carboxyltransferase" evidence="4">
    <location>
        <begin position="26"/>
        <end position="302"/>
    </location>
</feature>
<dbReference type="SUPFAM" id="SSF50891">
    <property type="entry name" value="Cyclophilin-like"/>
    <property type="match status" value="1"/>
</dbReference>
<keyword evidence="2" id="KW-0378">Hydrolase</keyword>
<evidence type="ECO:0000259" key="4">
    <source>
        <dbReference type="SMART" id="SM00797"/>
    </source>
</evidence>
<dbReference type="Gene3D" id="2.40.100.10">
    <property type="entry name" value="Cyclophilin-like"/>
    <property type="match status" value="1"/>
</dbReference>
<keyword evidence="6" id="KW-1185">Reference proteome</keyword>
<gene>
    <name evidence="5" type="ORF">HW532_16090</name>
</gene>
<reference evidence="5 6" key="1">
    <citation type="submission" date="2020-06" db="EMBL/GenBank/DDBJ databases">
        <title>Genome sequence of 2 isolates from Red Sea Mangroves.</title>
        <authorList>
            <person name="Sefrji F."/>
            <person name="Michoud G."/>
            <person name="Merlino G."/>
            <person name="Daffonchio D."/>
        </authorList>
    </citation>
    <scope>NUCLEOTIDE SEQUENCE [LARGE SCALE GENOMIC DNA]</scope>
    <source>
        <strain evidence="5 6">R1DC25</strain>
    </source>
</reference>
<dbReference type="GO" id="GO:0016787">
    <property type="term" value="F:hydrolase activity"/>
    <property type="evidence" value="ECO:0007669"/>
    <property type="project" value="UniProtKB-KW"/>
</dbReference>
<dbReference type="EMBL" id="CP058214">
    <property type="protein sequence ID" value="QPC44079.1"/>
    <property type="molecule type" value="Genomic_DNA"/>
</dbReference>
<dbReference type="RefSeq" id="WP_213161442.1">
    <property type="nucleotide sequence ID" value="NZ_CP058214.1"/>
</dbReference>
<evidence type="ECO:0000313" key="6">
    <source>
        <dbReference type="Proteomes" id="UP000593594"/>
    </source>
</evidence>